<feature type="domain" description="HTH araC/xylS-type" evidence="4">
    <location>
        <begin position="199"/>
        <end position="297"/>
    </location>
</feature>
<dbReference type="InterPro" id="IPR018060">
    <property type="entry name" value="HTH_AraC"/>
</dbReference>
<name>A0A1M6R2T2_PSETH</name>
<keyword evidence="2" id="KW-0238">DNA-binding</keyword>
<evidence type="ECO:0000256" key="2">
    <source>
        <dbReference type="ARBA" id="ARBA00023125"/>
    </source>
</evidence>
<dbReference type="GO" id="GO:0003700">
    <property type="term" value="F:DNA-binding transcription factor activity"/>
    <property type="evidence" value="ECO:0007669"/>
    <property type="project" value="InterPro"/>
</dbReference>
<gene>
    <name evidence="5" type="ORF">SAMN05443637_104149</name>
</gene>
<evidence type="ECO:0000259" key="4">
    <source>
        <dbReference type="PROSITE" id="PS01124"/>
    </source>
</evidence>
<dbReference type="EMBL" id="FRAP01000004">
    <property type="protein sequence ID" value="SHK26647.1"/>
    <property type="molecule type" value="Genomic_DNA"/>
</dbReference>
<keyword evidence="6" id="KW-1185">Reference proteome</keyword>
<evidence type="ECO:0000256" key="3">
    <source>
        <dbReference type="ARBA" id="ARBA00023163"/>
    </source>
</evidence>
<proteinExistence type="predicted"/>
<keyword evidence="3" id="KW-0804">Transcription</keyword>
<dbReference type="InterPro" id="IPR018062">
    <property type="entry name" value="HTH_AraC-typ_CS"/>
</dbReference>
<evidence type="ECO:0000313" key="5">
    <source>
        <dbReference type="EMBL" id="SHK26647.1"/>
    </source>
</evidence>
<dbReference type="InterPro" id="IPR009057">
    <property type="entry name" value="Homeodomain-like_sf"/>
</dbReference>
<keyword evidence="1" id="KW-0805">Transcription regulation</keyword>
<dbReference type="Proteomes" id="UP000184363">
    <property type="component" value="Unassembled WGS sequence"/>
</dbReference>
<dbReference type="AlphaFoldDB" id="A0A1M6R2T2"/>
<organism evidence="5 6">
    <name type="scientific">Pseudonocardia thermophila</name>
    <dbReference type="NCBI Taxonomy" id="1848"/>
    <lineage>
        <taxon>Bacteria</taxon>
        <taxon>Bacillati</taxon>
        <taxon>Actinomycetota</taxon>
        <taxon>Actinomycetes</taxon>
        <taxon>Pseudonocardiales</taxon>
        <taxon>Pseudonocardiaceae</taxon>
        <taxon>Pseudonocardia</taxon>
    </lineage>
</organism>
<evidence type="ECO:0000256" key="1">
    <source>
        <dbReference type="ARBA" id="ARBA00023015"/>
    </source>
</evidence>
<accession>A0A1M6R2T2</accession>
<reference evidence="5 6" key="1">
    <citation type="submission" date="2016-11" db="EMBL/GenBank/DDBJ databases">
        <authorList>
            <person name="Jaros S."/>
            <person name="Januszkiewicz K."/>
            <person name="Wedrychowicz H."/>
        </authorList>
    </citation>
    <scope>NUCLEOTIDE SEQUENCE [LARGE SCALE GENOMIC DNA]</scope>
    <source>
        <strain evidence="5 6">DSM 43832</strain>
    </source>
</reference>
<dbReference type="SMART" id="SM00342">
    <property type="entry name" value="HTH_ARAC"/>
    <property type="match status" value="1"/>
</dbReference>
<dbReference type="PANTHER" id="PTHR43280">
    <property type="entry name" value="ARAC-FAMILY TRANSCRIPTIONAL REGULATOR"/>
    <property type="match status" value="1"/>
</dbReference>
<dbReference type="PROSITE" id="PS01124">
    <property type="entry name" value="HTH_ARAC_FAMILY_2"/>
    <property type="match status" value="1"/>
</dbReference>
<sequence length="321" mass="34113">MSTLRRSGRPVPVRGLDVLPAGQRVAVHRIDGGQHSPLAADHTHDFFVLTYVADAPPGSPVRAGDLLVVAPGDLVGATALGIAEHDWRSLSGWAVLFDADLLGAQPATSPLAWGTHPLLAPFVGGRSPGIARLSVPPEARPAWTARVEALEAELAERRSGYHAAAVAHLTLLLVEVARLADADGRIVADLQDNREPLLGEVFAVIERRYAEPLSLRDVARAVGRSPGHLTTRVRERTGRTVLEWITERRMMEARRLLATTDAPVAAIGAAVGVPDPGYFARLFRREHGMSPAAWRDRAAGPASAEDHSGRIAAISAAASGP</sequence>
<dbReference type="GO" id="GO:0043565">
    <property type="term" value="F:sequence-specific DNA binding"/>
    <property type="evidence" value="ECO:0007669"/>
    <property type="project" value="InterPro"/>
</dbReference>
<dbReference type="SUPFAM" id="SSF46689">
    <property type="entry name" value="Homeodomain-like"/>
    <property type="match status" value="2"/>
</dbReference>
<dbReference type="PANTHER" id="PTHR43280:SF32">
    <property type="entry name" value="TRANSCRIPTIONAL REGULATORY PROTEIN"/>
    <property type="match status" value="1"/>
</dbReference>
<dbReference type="PROSITE" id="PS00041">
    <property type="entry name" value="HTH_ARAC_FAMILY_1"/>
    <property type="match status" value="1"/>
</dbReference>
<dbReference type="STRING" id="1848.SAMN05443637_104149"/>
<dbReference type="Pfam" id="PF12833">
    <property type="entry name" value="HTH_18"/>
    <property type="match status" value="1"/>
</dbReference>
<evidence type="ECO:0000313" key="6">
    <source>
        <dbReference type="Proteomes" id="UP000184363"/>
    </source>
</evidence>
<dbReference type="RefSeq" id="WP_073456102.1">
    <property type="nucleotide sequence ID" value="NZ_FRAP01000004.1"/>
</dbReference>
<dbReference type="Gene3D" id="1.10.10.60">
    <property type="entry name" value="Homeodomain-like"/>
    <property type="match status" value="1"/>
</dbReference>
<protein>
    <submittedName>
        <fullName evidence="5">Transcriptional regulator, AraC family</fullName>
    </submittedName>
</protein>